<proteinExistence type="predicted"/>
<evidence type="ECO:0000313" key="2">
    <source>
        <dbReference type="Proteomes" id="UP000076574"/>
    </source>
</evidence>
<dbReference type="SMART" id="SM00320">
    <property type="entry name" value="WD40"/>
    <property type="match status" value="5"/>
</dbReference>
<sequence length="337" mass="35161">MLPLKSSFEDGSSGRASIGERKLSACVTSIELLDGEPVATLGDGRIVFLGQRRTVEAHAGAILCAAPATEESGLLSGGDDGRLRLTRQDGTETLFQGSKWIDAVASRRAGAYAFAHGRVLTIVEATGARRSLQMMGSVHAIVATELGCAVAHRDGVTLVGAVEDAILTEEFLPSVGGHVAISASPDGRFLVTAALDSSLNCWRLSDRAPSKMGGYSAKPNSMAWADGGKWLATSGETRLIVWPMSARGGLGGKAPVMLAPSRSLVSTVACHPSADLIAAGYRDGSVVLARRKVRIVRPVRGPTNDEITALRFDAEGERLIYGSAGGAVGSAHLRNML</sequence>
<dbReference type="Proteomes" id="UP000076574">
    <property type="component" value="Unassembled WGS sequence"/>
</dbReference>
<accession>A0A163X5S1</accession>
<dbReference type="STRING" id="943830.A4A58_19700"/>
<dbReference type="Pfam" id="PF00400">
    <property type="entry name" value="WD40"/>
    <property type="match status" value="3"/>
</dbReference>
<dbReference type="InterPro" id="IPR015943">
    <property type="entry name" value="WD40/YVTN_repeat-like_dom_sf"/>
</dbReference>
<dbReference type="EMBL" id="LVYV01000056">
    <property type="protein sequence ID" value="KZD20450.1"/>
    <property type="molecule type" value="Genomic_DNA"/>
</dbReference>
<dbReference type="InterPro" id="IPR001680">
    <property type="entry name" value="WD40_rpt"/>
</dbReference>
<dbReference type="AlphaFoldDB" id="A0A163X5S1"/>
<gene>
    <name evidence="1" type="ORF">A4A58_19700</name>
</gene>
<evidence type="ECO:0008006" key="3">
    <source>
        <dbReference type="Google" id="ProtNLM"/>
    </source>
</evidence>
<reference evidence="1 2" key="1">
    <citation type="submission" date="2016-03" db="EMBL/GenBank/DDBJ databases">
        <title>Microsymbionts genomes from the relict species Vavilovia formosa (Stev.) Fed.</title>
        <authorList>
            <person name="Kopat V."/>
            <person name="Chirak E."/>
            <person name="Kimeklis A."/>
            <person name="Andronov E."/>
        </authorList>
    </citation>
    <scope>NUCLEOTIDE SEQUENCE [LARGE SCALE GENOMIC DNA]</scope>
    <source>
        <strain evidence="1 2">Vaf07</strain>
    </source>
</reference>
<name>A0A163X5S1_9BRAD</name>
<protein>
    <recommendedName>
        <fullName evidence="3">WD40 repeat domain-containing protein</fullName>
    </recommendedName>
</protein>
<keyword evidence="2" id="KW-1185">Reference proteome</keyword>
<comment type="caution">
    <text evidence="1">The sequence shown here is derived from an EMBL/GenBank/DDBJ whole genome shotgun (WGS) entry which is preliminary data.</text>
</comment>
<evidence type="ECO:0000313" key="1">
    <source>
        <dbReference type="EMBL" id="KZD20450.1"/>
    </source>
</evidence>
<organism evidence="1 2">
    <name type="scientific">Tardiphaga robiniae</name>
    <dbReference type="NCBI Taxonomy" id="943830"/>
    <lineage>
        <taxon>Bacteria</taxon>
        <taxon>Pseudomonadati</taxon>
        <taxon>Pseudomonadota</taxon>
        <taxon>Alphaproteobacteria</taxon>
        <taxon>Hyphomicrobiales</taxon>
        <taxon>Nitrobacteraceae</taxon>
        <taxon>Tardiphaga</taxon>
    </lineage>
</organism>
<dbReference type="SUPFAM" id="SSF63829">
    <property type="entry name" value="Calcium-dependent phosphotriesterase"/>
    <property type="match status" value="1"/>
</dbReference>
<dbReference type="Gene3D" id="2.130.10.10">
    <property type="entry name" value="YVTN repeat-like/Quinoprotein amine dehydrogenase"/>
    <property type="match status" value="2"/>
</dbReference>